<keyword evidence="2" id="KW-1185">Reference proteome</keyword>
<dbReference type="EMBL" id="BAAAVS010000002">
    <property type="protein sequence ID" value="GAA3025614.1"/>
    <property type="molecule type" value="Genomic_DNA"/>
</dbReference>
<reference evidence="2" key="1">
    <citation type="journal article" date="2019" name="Int. J. Syst. Evol. Microbiol.">
        <title>The Global Catalogue of Microorganisms (GCM) 10K type strain sequencing project: providing services to taxonomists for standard genome sequencing and annotation.</title>
        <authorList>
            <consortium name="The Broad Institute Genomics Platform"/>
            <consortium name="The Broad Institute Genome Sequencing Center for Infectious Disease"/>
            <person name="Wu L."/>
            <person name="Ma J."/>
        </authorList>
    </citation>
    <scope>NUCLEOTIDE SEQUENCE [LARGE SCALE GENOMIC DNA]</scope>
    <source>
        <strain evidence="2">JCM 14234</strain>
    </source>
</reference>
<evidence type="ECO:0000313" key="1">
    <source>
        <dbReference type="EMBL" id="GAA3025614.1"/>
    </source>
</evidence>
<dbReference type="Gene3D" id="3.30.530.20">
    <property type="match status" value="1"/>
</dbReference>
<name>A0ABP6KWE6_9ACTN</name>
<comment type="caution">
    <text evidence="1">The sequence shown here is derived from an EMBL/GenBank/DDBJ whole genome shotgun (WGS) entry which is preliminary data.</text>
</comment>
<dbReference type="RefSeq" id="WP_290714300.1">
    <property type="nucleotide sequence ID" value="NZ_BAAAVS010000002.1"/>
</dbReference>
<accession>A0ABP6KWE6</accession>
<dbReference type="InterPro" id="IPR019587">
    <property type="entry name" value="Polyketide_cyclase/dehydratase"/>
</dbReference>
<gene>
    <name evidence="1" type="ORF">GCM10010528_04400</name>
</gene>
<dbReference type="CDD" id="cd07812">
    <property type="entry name" value="SRPBCC"/>
    <property type="match status" value="1"/>
</dbReference>
<protein>
    <submittedName>
        <fullName evidence="1">SRPBCC family protein</fullName>
    </submittedName>
</protein>
<sequence length="157" mass="17197">MNVEIPRLEHQIEIDAPPAKVWELISDVRRMNEWSPQVTSTRLRAGYDTVALGTEFTNRNQHQGQEWTTHATIVRFEPEQALAFRVAENGMVWAYELTPLGDSGTLLTQRREAPEGVSELAAGFVESHLGGAGTFMPAVAAGGRETLEALKAAAEAP</sequence>
<organism evidence="1 2">
    <name type="scientific">Gordonia defluvii</name>
    <dbReference type="NCBI Taxonomy" id="283718"/>
    <lineage>
        <taxon>Bacteria</taxon>
        <taxon>Bacillati</taxon>
        <taxon>Actinomycetota</taxon>
        <taxon>Actinomycetes</taxon>
        <taxon>Mycobacteriales</taxon>
        <taxon>Gordoniaceae</taxon>
        <taxon>Gordonia</taxon>
    </lineage>
</organism>
<dbReference type="Pfam" id="PF10604">
    <property type="entry name" value="Polyketide_cyc2"/>
    <property type="match status" value="1"/>
</dbReference>
<evidence type="ECO:0000313" key="2">
    <source>
        <dbReference type="Proteomes" id="UP001501035"/>
    </source>
</evidence>
<proteinExistence type="predicted"/>
<dbReference type="Proteomes" id="UP001501035">
    <property type="component" value="Unassembled WGS sequence"/>
</dbReference>
<dbReference type="InterPro" id="IPR023393">
    <property type="entry name" value="START-like_dom_sf"/>
</dbReference>
<dbReference type="SUPFAM" id="SSF55961">
    <property type="entry name" value="Bet v1-like"/>
    <property type="match status" value="1"/>
</dbReference>